<evidence type="ECO:0000313" key="2">
    <source>
        <dbReference type="Proteomes" id="UP001586593"/>
    </source>
</evidence>
<comment type="caution">
    <text evidence="1">The sequence shown here is derived from an EMBL/GenBank/DDBJ whole genome shotgun (WGS) entry which is preliminary data.</text>
</comment>
<sequence>MLADHKKKPDLGGIGRGSILLQHIHTPLRHGKLRERRKIKAHPKLSVVIIFCFVLNPAEGCLIWRCFEETCWPHWTSLLEIETAILLGNLTLPGVFVSEKDTYSRCPYLGKVSDKEQARTFSAHRWDANTFGHCGCTVRAWLVLWLVRAGTKLSTMDGTRYHVPLLTPAHSAPWLVEHRPWIIIKRRSKKRKETKKNEG</sequence>
<accession>A0ABR3W3I0</accession>
<keyword evidence="2" id="KW-1185">Reference proteome</keyword>
<proteinExistence type="predicted"/>
<dbReference type="Proteomes" id="UP001586593">
    <property type="component" value="Unassembled WGS sequence"/>
</dbReference>
<gene>
    <name evidence="1" type="ORF">VTK73DRAFT_9270</name>
</gene>
<protein>
    <submittedName>
        <fullName evidence="1">Uncharacterized protein</fullName>
    </submittedName>
</protein>
<dbReference type="EMBL" id="JAZHXJ010000750">
    <property type="protein sequence ID" value="KAL1852148.1"/>
    <property type="molecule type" value="Genomic_DNA"/>
</dbReference>
<organism evidence="1 2">
    <name type="scientific">Phialemonium thermophilum</name>
    <dbReference type="NCBI Taxonomy" id="223376"/>
    <lineage>
        <taxon>Eukaryota</taxon>
        <taxon>Fungi</taxon>
        <taxon>Dikarya</taxon>
        <taxon>Ascomycota</taxon>
        <taxon>Pezizomycotina</taxon>
        <taxon>Sordariomycetes</taxon>
        <taxon>Sordariomycetidae</taxon>
        <taxon>Cephalothecales</taxon>
        <taxon>Cephalothecaceae</taxon>
        <taxon>Phialemonium</taxon>
    </lineage>
</organism>
<name>A0ABR3W3I0_9PEZI</name>
<reference evidence="1 2" key="1">
    <citation type="journal article" date="2024" name="Commun. Biol.">
        <title>Comparative genomic analysis of thermophilic fungi reveals convergent evolutionary adaptations and gene losses.</title>
        <authorList>
            <person name="Steindorff A.S."/>
            <person name="Aguilar-Pontes M.V."/>
            <person name="Robinson A.J."/>
            <person name="Andreopoulos B."/>
            <person name="LaButti K."/>
            <person name="Kuo A."/>
            <person name="Mondo S."/>
            <person name="Riley R."/>
            <person name="Otillar R."/>
            <person name="Haridas S."/>
            <person name="Lipzen A."/>
            <person name="Grimwood J."/>
            <person name="Schmutz J."/>
            <person name="Clum A."/>
            <person name="Reid I.D."/>
            <person name="Moisan M.C."/>
            <person name="Butler G."/>
            <person name="Nguyen T.T.M."/>
            <person name="Dewar K."/>
            <person name="Conant G."/>
            <person name="Drula E."/>
            <person name="Henrissat B."/>
            <person name="Hansel C."/>
            <person name="Singer S."/>
            <person name="Hutchinson M.I."/>
            <person name="de Vries R.P."/>
            <person name="Natvig D.O."/>
            <person name="Powell A.J."/>
            <person name="Tsang A."/>
            <person name="Grigoriev I.V."/>
        </authorList>
    </citation>
    <scope>NUCLEOTIDE SEQUENCE [LARGE SCALE GENOMIC DNA]</scope>
    <source>
        <strain evidence="1 2">ATCC 24622</strain>
    </source>
</reference>
<evidence type="ECO:0000313" key="1">
    <source>
        <dbReference type="EMBL" id="KAL1852148.1"/>
    </source>
</evidence>